<evidence type="ECO:0000313" key="2">
    <source>
        <dbReference type="Proteomes" id="UP000886595"/>
    </source>
</evidence>
<dbReference type="EMBL" id="JAAMPC010000010">
    <property type="protein sequence ID" value="KAG2288621.1"/>
    <property type="molecule type" value="Genomic_DNA"/>
</dbReference>
<name>A0A8X7UU30_BRACI</name>
<proteinExistence type="predicted"/>
<dbReference type="Pfam" id="PF03004">
    <property type="entry name" value="Transposase_24"/>
    <property type="match status" value="1"/>
</dbReference>
<dbReference type="OrthoDB" id="1111200at2759"/>
<protein>
    <submittedName>
        <fullName evidence="1">Uncharacterized protein</fullName>
    </submittedName>
</protein>
<dbReference type="AlphaFoldDB" id="A0A8X7UU30"/>
<sequence length="123" mass="13915">MHVHGAGPRFFVNIGYRMMIDQGLDALPSYTDLARKTHTRKDGTFMDERTEKLVLEVEQAVEEMLEDGSPTRKGTIYGLGSVQFNNKHPSKSVPASLNRNIGLRRGFVVWRPSLRKSSLISRL</sequence>
<accession>A0A8X7UU30</accession>
<reference evidence="1 2" key="1">
    <citation type="submission" date="2020-02" db="EMBL/GenBank/DDBJ databases">
        <authorList>
            <person name="Ma Q."/>
            <person name="Huang Y."/>
            <person name="Song X."/>
            <person name="Pei D."/>
        </authorList>
    </citation>
    <scope>NUCLEOTIDE SEQUENCE [LARGE SCALE GENOMIC DNA]</scope>
    <source>
        <strain evidence="1">Sxm20200214</strain>
        <tissue evidence="1">Leaf</tissue>
    </source>
</reference>
<organism evidence="1 2">
    <name type="scientific">Brassica carinata</name>
    <name type="common">Ethiopian mustard</name>
    <name type="synonym">Abyssinian cabbage</name>
    <dbReference type="NCBI Taxonomy" id="52824"/>
    <lineage>
        <taxon>Eukaryota</taxon>
        <taxon>Viridiplantae</taxon>
        <taxon>Streptophyta</taxon>
        <taxon>Embryophyta</taxon>
        <taxon>Tracheophyta</taxon>
        <taxon>Spermatophyta</taxon>
        <taxon>Magnoliopsida</taxon>
        <taxon>eudicotyledons</taxon>
        <taxon>Gunneridae</taxon>
        <taxon>Pentapetalae</taxon>
        <taxon>rosids</taxon>
        <taxon>malvids</taxon>
        <taxon>Brassicales</taxon>
        <taxon>Brassicaceae</taxon>
        <taxon>Brassiceae</taxon>
        <taxon>Brassica</taxon>
    </lineage>
</organism>
<comment type="caution">
    <text evidence="1">The sequence shown here is derived from an EMBL/GenBank/DDBJ whole genome shotgun (WGS) entry which is preliminary data.</text>
</comment>
<dbReference type="Proteomes" id="UP000886595">
    <property type="component" value="Unassembled WGS sequence"/>
</dbReference>
<keyword evidence="2" id="KW-1185">Reference proteome</keyword>
<evidence type="ECO:0000313" key="1">
    <source>
        <dbReference type="EMBL" id="KAG2288621.1"/>
    </source>
</evidence>
<dbReference type="InterPro" id="IPR004252">
    <property type="entry name" value="Probable_transposase_24"/>
</dbReference>
<gene>
    <name evidence="1" type="ORF">Bca52824_048225</name>
</gene>